<accession>A0ABD3GAK1</accession>
<dbReference type="PRINTS" id="PR00131">
    <property type="entry name" value="GLHYDRLASE1"/>
</dbReference>
<keyword evidence="2" id="KW-0378">Hydrolase</keyword>
<dbReference type="GO" id="GO:0016798">
    <property type="term" value="F:hydrolase activity, acting on glycosyl bonds"/>
    <property type="evidence" value="ECO:0007669"/>
    <property type="project" value="UniProtKB-KW"/>
</dbReference>
<evidence type="ECO:0000256" key="4">
    <source>
        <dbReference type="RuleBase" id="RU003690"/>
    </source>
</evidence>
<reference evidence="5 6" key="1">
    <citation type="submission" date="2024-09" db="EMBL/GenBank/DDBJ databases">
        <title>Chromosome-scale assembly of Riccia sorocarpa.</title>
        <authorList>
            <person name="Paukszto L."/>
        </authorList>
    </citation>
    <scope>NUCLEOTIDE SEQUENCE [LARGE SCALE GENOMIC DNA]</scope>
    <source>
        <strain evidence="5">LP-2024</strain>
        <tissue evidence="5">Aerial parts of the thallus</tissue>
    </source>
</reference>
<dbReference type="Proteomes" id="UP001633002">
    <property type="component" value="Unassembled WGS sequence"/>
</dbReference>
<name>A0ABD3GAK1_9MARC</name>
<dbReference type="Pfam" id="PF00232">
    <property type="entry name" value="Glyco_hydro_1"/>
    <property type="match status" value="1"/>
</dbReference>
<comment type="similarity">
    <text evidence="1 4">Belongs to the glycosyl hydrolase 1 family.</text>
</comment>
<evidence type="ECO:0000256" key="1">
    <source>
        <dbReference type="ARBA" id="ARBA00010838"/>
    </source>
</evidence>
<protein>
    <recommendedName>
        <fullName evidence="7">Beta-glucosidase</fullName>
    </recommendedName>
</protein>
<evidence type="ECO:0008006" key="7">
    <source>
        <dbReference type="Google" id="ProtNLM"/>
    </source>
</evidence>
<dbReference type="Gene3D" id="3.20.20.80">
    <property type="entry name" value="Glycosidases"/>
    <property type="match status" value="2"/>
</dbReference>
<dbReference type="SUPFAM" id="SSF51445">
    <property type="entry name" value="(Trans)glycosidases"/>
    <property type="match status" value="1"/>
</dbReference>
<evidence type="ECO:0000313" key="6">
    <source>
        <dbReference type="Proteomes" id="UP001633002"/>
    </source>
</evidence>
<sequence length="283" mass="31852">MAHYNRVIDVLLSKGVKPVVTLYHFDLPQALLDNYGGWCSAEIIPAFSAYAEACFVAFGDRVKIWITVNEPTVDLAFNSGYHAPEDIEAADTAIAFRAGWFLDPLTFGHYPEVIGKTWGEALPSFTDEESELVKDSIDFLGLNFYTGLYVSGKPVNDLSNTPAFPVTFPSNVYIGDFRDQIPIGKLEQDLGFIPKSLESVVLMLKTKYGNIVTYITENGYAELRNPELSLEEKLHCQDDARIQYIREHLRAVVSALKGGVNVQGLFVWSLLNNFEWLWGYQYQ</sequence>
<keyword evidence="3" id="KW-0326">Glycosidase</keyword>
<dbReference type="PANTHER" id="PTHR10353:SF36">
    <property type="entry name" value="LP05116P"/>
    <property type="match status" value="1"/>
</dbReference>
<evidence type="ECO:0000256" key="3">
    <source>
        <dbReference type="ARBA" id="ARBA00023295"/>
    </source>
</evidence>
<dbReference type="InterPro" id="IPR001360">
    <property type="entry name" value="Glyco_hydro_1"/>
</dbReference>
<keyword evidence="6" id="KW-1185">Reference proteome</keyword>
<dbReference type="PANTHER" id="PTHR10353">
    <property type="entry name" value="GLYCOSYL HYDROLASE"/>
    <property type="match status" value="1"/>
</dbReference>
<comment type="caution">
    <text evidence="5">The sequence shown here is derived from an EMBL/GenBank/DDBJ whole genome shotgun (WGS) entry which is preliminary data.</text>
</comment>
<dbReference type="EMBL" id="JBJQOH010000008">
    <property type="protein sequence ID" value="KAL3676188.1"/>
    <property type="molecule type" value="Genomic_DNA"/>
</dbReference>
<proteinExistence type="inferred from homology"/>
<gene>
    <name evidence="5" type="ORF">R1sor_026136</name>
</gene>
<evidence type="ECO:0000313" key="5">
    <source>
        <dbReference type="EMBL" id="KAL3676188.1"/>
    </source>
</evidence>
<organism evidence="5 6">
    <name type="scientific">Riccia sorocarpa</name>
    <dbReference type="NCBI Taxonomy" id="122646"/>
    <lineage>
        <taxon>Eukaryota</taxon>
        <taxon>Viridiplantae</taxon>
        <taxon>Streptophyta</taxon>
        <taxon>Embryophyta</taxon>
        <taxon>Marchantiophyta</taxon>
        <taxon>Marchantiopsida</taxon>
        <taxon>Marchantiidae</taxon>
        <taxon>Marchantiales</taxon>
        <taxon>Ricciaceae</taxon>
        <taxon>Riccia</taxon>
    </lineage>
</organism>
<dbReference type="AlphaFoldDB" id="A0ABD3GAK1"/>
<evidence type="ECO:0000256" key="2">
    <source>
        <dbReference type="ARBA" id="ARBA00022801"/>
    </source>
</evidence>
<dbReference type="InterPro" id="IPR017853">
    <property type="entry name" value="GH"/>
</dbReference>